<dbReference type="InterPro" id="IPR006076">
    <property type="entry name" value="FAD-dep_OxRdtase"/>
</dbReference>
<evidence type="ECO:0000256" key="1">
    <source>
        <dbReference type="ARBA" id="ARBA00001974"/>
    </source>
</evidence>
<dbReference type="Gene3D" id="3.50.50.60">
    <property type="entry name" value="FAD/NAD(P)-binding domain"/>
    <property type="match status" value="1"/>
</dbReference>
<accession>X1BME0</accession>
<evidence type="ECO:0000256" key="3">
    <source>
        <dbReference type="ARBA" id="ARBA00022827"/>
    </source>
</evidence>
<comment type="cofactor">
    <cofactor evidence="1">
        <name>FAD</name>
        <dbReference type="ChEBI" id="CHEBI:57692"/>
    </cofactor>
</comment>
<feature type="non-terminal residue" evidence="6">
    <location>
        <position position="295"/>
    </location>
</feature>
<feature type="non-terminal residue" evidence="6">
    <location>
        <position position="1"/>
    </location>
</feature>
<name>X1BME0_9ZZZZ</name>
<comment type="caution">
    <text evidence="6">The sequence shown here is derived from an EMBL/GenBank/DDBJ whole genome shotgun (WGS) entry which is preliminary data.</text>
</comment>
<dbReference type="SUPFAM" id="SSF51905">
    <property type="entry name" value="FAD/NAD(P)-binding domain"/>
    <property type="match status" value="1"/>
</dbReference>
<keyword evidence="4" id="KW-0560">Oxidoreductase</keyword>
<feature type="domain" description="FAD dependent oxidoreductase" evidence="5">
    <location>
        <begin position="65"/>
        <end position="144"/>
    </location>
</feature>
<keyword evidence="3" id="KW-0274">FAD</keyword>
<reference evidence="6" key="1">
    <citation type="journal article" date="2014" name="Front. Microbiol.">
        <title>High frequency of phylogenetically diverse reductive dehalogenase-homologous genes in deep subseafloor sedimentary metagenomes.</title>
        <authorList>
            <person name="Kawai M."/>
            <person name="Futagami T."/>
            <person name="Toyoda A."/>
            <person name="Takaki Y."/>
            <person name="Nishi S."/>
            <person name="Hori S."/>
            <person name="Arai W."/>
            <person name="Tsubouchi T."/>
            <person name="Morono Y."/>
            <person name="Uchiyama I."/>
            <person name="Ito T."/>
            <person name="Fujiyama A."/>
            <person name="Inagaki F."/>
            <person name="Takami H."/>
        </authorList>
    </citation>
    <scope>NUCLEOTIDE SEQUENCE</scope>
    <source>
        <strain evidence="6">Expedition CK06-06</strain>
    </source>
</reference>
<proteinExistence type="predicted"/>
<dbReference type="SUPFAM" id="SSF54373">
    <property type="entry name" value="FAD-linked reductases, C-terminal domain"/>
    <property type="match status" value="1"/>
</dbReference>
<evidence type="ECO:0000313" key="6">
    <source>
        <dbReference type="EMBL" id="GAG82347.1"/>
    </source>
</evidence>
<evidence type="ECO:0000256" key="2">
    <source>
        <dbReference type="ARBA" id="ARBA00022630"/>
    </source>
</evidence>
<dbReference type="GO" id="GO:0016491">
    <property type="term" value="F:oxidoreductase activity"/>
    <property type="evidence" value="ECO:0007669"/>
    <property type="project" value="UniProtKB-KW"/>
</dbReference>
<gene>
    <name evidence="6" type="ORF">S01H4_35902</name>
</gene>
<sequence length="295" mass="32704">YPGAKNVLGGIFYTTILNRLIPNFWEEAPVERHIKGIQIFLLSETNAVSIGVESEEHNKPPYNNSFTVSRAKFDQWYAKKAEEAGAFLITNTVVDDLLWENNKVVGVKARGGEGDIYADVVIAADGVNSLLAQKAGLRKDFRPRQVSLGIKEVIELPREVIEERFHLSGNEGVELKYMAGDATKGIWGGGNIYTNLESLSVVVWVALESLMERKLKVTELMEQFKDHPFVRNYIKGGKTVEYQAHLAPDGGYDFTPKYYTHGLLVVGDAARFLNASIHYEGTNFAMASGEAAANT</sequence>
<dbReference type="InterPro" id="IPR039651">
    <property type="entry name" value="FixC-like"/>
</dbReference>
<dbReference type="PANTHER" id="PTHR43624">
    <property type="entry name" value="ELECTRON TRANSFER FLAVOPROTEIN-QUINONE OXIDOREDUCTASE YDIS-RELATED"/>
    <property type="match status" value="1"/>
</dbReference>
<dbReference type="Pfam" id="PF01266">
    <property type="entry name" value="DAO"/>
    <property type="match status" value="1"/>
</dbReference>
<evidence type="ECO:0000259" key="5">
    <source>
        <dbReference type="Pfam" id="PF01266"/>
    </source>
</evidence>
<keyword evidence="2" id="KW-0285">Flavoprotein</keyword>
<evidence type="ECO:0000256" key="4">
    <source>
        <dbReference type="ARBA" id="ARBA00023002"/>
    </source>
</evidence>
<dbReference type="EMBL" id="BART01019135">
    <property type="protein sequence ID" value="GAG82347.1"/>
    <property type="molecule type" value="Genomic_DNA"/>
</dbReference>
<dbReference type="InterPro" id="IPR036188">
    <property type="entry name" value="FAD/NAD-bd_sf"/>
</dbReference>
<protein>
    <recommendedName>
        <fullName evidence="5">FAD dependent oxidoreductase domain-containing protein</fullName>
    </recommendedName>
</protein>
<dbReference type="AlphaFoldDB" id="X1BME0"/>
<dbReference type="PANTHER" id="PTHR43624:SF2">
    <property type="entry name" value="ELECTRON TRANSFER FLAVOPROTEIN-QUINONE OXIDOREDUCTASE YDIS-RELATED"/>
    <property type="match status" value="1"/>
</dbReference>
<organism evidence="6">
    <name type="scientific">marine sediment metagenome</name>
    <dbReference type="NCBI Taxonomy" id="412755"/>
    <lineage>
        <taxon>unclassified sequences</taxon>
        <taxon>metagenomes</taxon>
        <taxon>ecological metagenomes</taxon>
    </lineage>
</organism>